<reference evidence="15 16" key="3">
    <citation type="journal article" date="2019" name="Nat. Med.">
        <title>A library of human gut bacterial isolates paired with longitudinal multiomics data enables mechanistic microbiome research.</title>
        <authorList>
            <person name="Poyet M."/>
            <person name="Groussin M."/>
            <person name="Gibbons S.M."/>
            <person name="Avila-Pacheco J."/>
            <person name="Jiang X."/>
            <person name="Kearney S.M."/>
            <person name="Perrotta A.R."/>
            <person name="Berdy B."/>
            <person name="Zhao S."/>
            <person name="Lieberman T.D."/>
            <person name="Swanson P.K."/>
            <person name="Smith M."/>
            <person name="Roesemann S."/>
            <person name="Alexander J.E."/>
            <person name="Rich S.A."/>
            <person name="Livny J."/>
            <person name="Vlamakis H."/>
            <person name="Clish C."/>
            <person name="Bullock K."/>
            <person name="Deik A."/>
            <person name="Scott J."/>
            <person name="Pierce K.A."/>
            <person name="Xavier R.J."/>
            <person name="Alm E.J."/>
        </authorList>
    </citation>
    <scope>NUCLEOTIDE SEQUENCE [LARGE SCALE GENOMIC DNA]</scope>
    <source>
        <strain evidence="5 18">BIOML-A166</strain>
        <strain evidence="4 16">BIOML-A201</strain>
        <strain evidence="3 19">BIOML-A210</strain>
        <strain evidence="2 21">BIOML-A320</strain>
        <strain evidence="8 20">BIOML-A37</strain>
        <strain evidence="7 17">BIOML-A55</strain>
        <strain evidence="6 15">BIOML-A65</strain>
    </source>
</reference>
<dbReference type="EMBL" id="QSAR01000004">
    <property type="protein sequence ID" value="RGW64866.1"/>
    <property type="molecule type" value="Genomic_DNA"/>
</dbReference>
<evidence type="ECO:0000313" key="12">
    <source>
        <dbReference type="Proteomes" id="UP000257074"/>
    </source>
</evidence>
<dbReference type="EMBL" id="NJNR01000002">
    <property type="protein sequence ID" value="RDX11023.1"/>
    <property type="molecule type" value="Genomic_DNA"/>
</dbReference>
<evidence type="ECO:0000313" key="13">
    <source>
        <dbReference type="Proteomes" id="UP000261288"/>
    </source>
</evidence>
<feature type="region of interest" description="Disordered" evidence="1">
    <location>
        <begin position="57"/>
        <end position="113"/>
    </location>
</feature>
<dbReference type="EMBL" id="WDRC01000026">
    <property type="protein sequence ID" value="KAB7357413.1"/>
    <property type="molecule type" value="Genomic_DNA"/>
</dbReference>
<dbReference type="EMBL" id="WDRM01000004">
    <property type="protein sequence ID" value="KAB7339369.1"/>
    <property type="molecule type" value="Genomic_DNA"/>
</dbReference>
<evidence type="ECO:0000313" key="15">
    <source>
        <dbReference type="Proteomes" id="UP000430971"/>
    </source>
</evidence>
<evidence type="ECO:0000313" key="3">
    <source>
        <dbReference type="EMBL" id="KAB7057130.1"/>
    </source>
</evidence>
<dbReference type="Proteomes" id="UP000432196">
    <property type="component" value="Unassembled WGS sequence"/>
</dbReference>
<dbReference type="Proteomes" id="UP000478746">
    <property type="component" value="Unassembled WGS sequence"/>
</dbReference>
<evidence type="ECO:0000313" key="17">
    <source>
        <dbReference type="Proteomes" id="UP000460881"/>
    </source>
</evidence>
<dbReference type="EMBL" id="QSRZ01000003">
    <property type="protein sequence ID" value="RGL51112.1"/>
    <property type="molecule type" value="Genomic_DNA"/>
</dbReference>
<dbReference type="EMBL" id="WDQK01000001">
    <property type="protein sequence ID" value="KAB7397197.1"/>
    <property type="molecule type" value="Genomic_DNA"/>
</dbReference>
<evidence type="ECO:0000313" key="11">
    <source>
        <dbReference type="EMBL" id="RGW64866.1"/>
    </source>
</evidence>
<evidence type="ECO:0000313" key="5">
    <source>
        <dbReference type="EMBL" id="KAB7137668.1"/>
    </source>
</evidence>
<accession>A0A133LH93</accession>
<evidence type="ECO:0000313" key="9">
    <source>
        <dbReference type="EMBL" id="RDX11023.1"/>
    </source>
</evidence>
<reference evidence="9 12" key="1">
    <citation type="journal article" date="2017" name="Anaerobe">
        <title>Quantification, isolation and characterization of Bifidobacterium from the vaginal microbiomes of reproductive aged women.</title>
        <authorList>
            <person name="Freitas A.C."/>
            <person name="Hill J.E."/>
        </authorList>
    </citation>
    <scope>NUCLEOTIDE SEQUENCE [LARGE SCALE GENOMIC DNA]</scope>
    <source>
        <strain evidence="9 12">N6D05</strain>
    </source>
</reference>
<dbReference type="Proteomes" id="UP000430971">
    <property type="component" value="Unassembled WGS sequence"/>
</dbReference>
<dbReference type="EMBL" id="WDVF01000002">
    <property type="protein sequence ID" value="KAB7137668.1"/>
    <property type="molecule type" value="Genomic_DNA"/>
</dbReference>
<dbReference type="Proteomes" id="UP000460881">
    <property type="component" value="Unassembled WGS sequence"/>
</dbReference>
<evidence type="ECO:0000313" key="14">
    <source>
        <dbReference type="Proteomes" id="UP000265775"/>
    </source>
</evidence>
<dbReference type="Proteomes" id="UP000261288">
    <property type="component" value="Unassembled WGS sequence"/>
</dbReference>
<evidence type="ECO:0000313" key="19">
    <source>
        <dbReference type="Proteomes" id="UP000467387"/>
    </source>
</evidence>
<dbReference type="EMBL" id="WEAY01000002">
    <property type="protein sequence ID" value="KAB6838952.1"/>
    <property type="molecule type" value="Genomic_DNA"/>
</dbReference>
<dbReference type="Proteomes" id="UP000257074">
    <property type="component" value="Unassembled WGS sequence"/>
</dbReference>
<evidence type="ECO:0000313" key="21">
    <source>
        <dbReference type="Proteomes" id="UP000478746"/>
    </source>
</evidence>
<gene>
    <name evidence="9" type="ORF">CE169_00590</name>
    <name evidence="11" type="ORF">DWV59_04825</name>
    <name evidence="10" type="ORF">DXC63_03530</name>
    <name evidence="8" type="ORF">GBB40_00635</name>
    <name evidence="7" type="ORF">GBB63_09335</name>
    <name evidence="6" type="ORF">GBB73_02340</name>
    <name evidence="5" type="ORF">GBC97_01400</name>
    <name evidence="4" type="ORF">GBI83_08220</name>
    <name evidence="3" type="ORF">GBI87_04905</name>
    <name evidence="2" type="ORF">GBK08_01490</name>
</gene>
<dbReference type="EMBL" id="WDWU01000006">
    <property type="protein sequence ID" value="KAB7057130.1"/>
    <property type="molecule type" value="Genomic_DNA"/>
</dbReference>
<evidence type="ECO:0000256" key="1">
    <source>
        <dbReference type="SAM" id="MobiDB-lite"/>
    </source>
</evidence>
<evidence type="ECO:0000313" key="10">
    <source>
        <dbReference type="EMBL" id="RGL51112.1"/>
    </source>
</evidence>
<dbReference type="EMBL" id="WDWL01000010">
    <property type="protein sequence ID" value="KAB7072177.1"/>
    <property type="molecule type" value="Genomic_DNA"/>
</dbReference>
<protein>
    <submittedName>
        <fullName evidence="6">Uncharacterized protein</fullName>
    </submittedName>
</protein>
<proteinExistence type="predicted"/>
<evidence type="ECO:0000313" key="16">
    <source>
        <dbReference type="Proteomes" id="UP000432196"/>
    </source>
</evidence>
<comment type="caution">
    <text evidence="6">The sequence shown here is derived from an EMBL/GenBank/DDBJ whole genome shotgun (WGS) entry which is preliminary data.</text>
</comment>
<sequence length="113" mass="12810">MIICLRLDNVNIIPASLLKSLLLQGFPGRFANVVHYWSHYADVWHYVHQAVHIVDEQPSTLRTQPPTVAPSDGPSREGEAKELPVEGSCRRRRLRGDRRLSPESPHTRHAQTA</sequence>
<dbReference type="Proteomes" id="UP000461165">
    <property type="component" value="Unassembled WGS sequence"/>
</dbReference>
<feature type="compositionally biased region" description="Polar residues" evidence="1">
    <location>
        <begin position="57"/>
        <end position="66"/>
    </location>
</feature>
<evidence type="ECO:0000313" key="18">
    <source>
        <dbReference type="Proteomes" id="UP000461165"/>
    </source>
</evidence>
<reference evidence="13 14" key="2">
    <citation type="submission" date="2018-08" db="EMBL/GenBank/DDBJ databases">
        <title>A genome reference for cultivated species of the human gut microbiota.</title>
        <authorList>
            <person name="Zou Y."/>
            <person name="Xue W."/>
            <person name="Luo G."/>
        </authorList>
    </citation>
    <scope>NUCLEOTIDE SEQUENCE [LARGE SCALE GENOMIC DNA]</scope>
    <source>
        <strain evidence="11 14">AF11-12</strain>
        <strain evidence="10 13">TF06-45A</strain>
    </source>
</reference>
<evidence type="ECO:0000313" key="4">
    <source>
        <dbReference type="EMBL" id="KAB7072177.1"/>
    </source>
</evidence>
<dbReference type="Proteomes" id="UP000467387">
    <property type="component" value="Unassembled WGS sequence"/>
</dbReference>
<organism evidence="6 15">
    <name type="scientific">Bifidobacterium longum</name>
    <dbReference type="NCBI Taxonomy" id="216816"/>
    <lineage>
        <taxon>Bacteria</taxon>
        <taxon>Bacillati</taxon>
        <taxon>Actinomycetota</taxon>
        <taxon>Actinomycetes</taxon>
        <taxon>Bifidobacteriales</taxon>
        <taxon>Bifidobacteriaceae</taxon>
        <taxon>Bifidobacterium</taxon>
    </lineage>
</organism>
<dbReference type="AlphaFoldDB" id="A0A133LH93"/>
<dbReference type="Proteomes" id="UP000265775">
    <property type="component" value="Unassembled WGS sequence"/>
</dbReference>
<name>A0A133LH93_BIFLN</name>
<evidence type="ECO:0000313" key="7">
    <source>
        <dbReference type="EMBL" id="KAB7357413.1"/>
    </source>
</evidence>
<evidence type="ECO:0000313" key="20">
    <source>
        <dbReference type="Proteomes" id="UP000468842"/>
    </source>
</evidence>
<evidence type="ECO:0000313" key="8">
    <source>
        <dbReference type="EMBL" id="KAB7397197.1"/>
    </source>
</evidence>
<feature type="compositionally biased region" description="Basic and acidic residues" evidence="1">
    <location>
        <begin position="74"/>
        <end position="84"/>
    </location>
</feature>
<evidence type="ECO:0000313" key="6">
    <source>
        <dbReference type="EMBL" id="KAB7339369.1"/>
    </source>
</evidence>
<evidence type="ECO:0000313" key="2">
    <source>
        <dbReference type="EMBL" id="KAB6838952.1"/>
    </source>
</evidence>
<dbReference type="Proteomes" id="UP000468842">
    <property type="component" value="Unassembled WGS sequence"/>
</dbReference>